<proteinExistence type="predicted"/>
<dbReference type="RefSeq" id="WP_034879178.1">
    <property type="nucleotide sequence ID" value="NZ_JOKG01000005.1"/>
</dbReference>
<name>A0A081N0P6_9GAMM</name>
<evidence type="ECO:0000313" key="2">
    <source>
        <dbReference type="Proteomes" id="UP000028006"/>
    </source>
</evidence>
<gene>
    <name evidence="1" type="ORF">GZ77_23305</name>
</gene>
<dbReference type="Pfam" id="PF14357">
    <property type="entry name" value="DUF4404"/>
    <property type="match status" value="1"/>
</dbReference>
<organism evidence="1 2">
    <name type="scientific">Endozoicomonas montiporae</name>
    <dbReference type="NCBI Taxonomy" id="1027273"/>
    <lineage>
        <taxon>Bacteria</taxon>
        <taxon>Pseudomonadati</taxon>
        <taxon>Pseudomonadota</taxon>
        <taxon>Gammaproteobacteria</taxon>
        <taxon>Oceanospirillales</taxon>
        <taxon>Endozoicomonadaceae</taxon>
        <taxon>Endozoicomonas</taxon>
    </lineage>
</organism>
<dbReference type="Proteomes" id="UP000028006">
    <property type="component" value="Unassembled WGS sequence"/>
</dbReference>
<dbReference type="InterPro" id="IPR025516">
    <property type="entry name" value="DUF4404"/>
</dbReference>
<protein>
    <recommendedName>
        <fullName evidence="3">Chromosome partitioning protein ParA</fullName>
    </recommendedName>
</protein>
<keyword evidence="2" id="KW-1185">Reference proteome</keyword>
<comment type="caution">
    <text evidence="1">The sequence shown here is derived from an EMBL/GenBank/DDBJ whole genome shotgun (WGS) entry which is preliminary data.</text>
</comment>
<evidence type="ECO:0008006" key="3">
    <source>
        <dbReference type="Google" id="ProtNLM"/>
    </source>
</evidence>
<accession>A0A081N0P6</accession>
<reference evidence="1 2" key="1">
    <citation type="submission" date="2014-06" db="EMBL/GenBank/DDBJ databases">
        <title>Whole Genome Sequences of Three Symbiotic Endozoicomonas Bacteria.</title>
        <authorList>
            <person name="Neave M.J."/>
            <person name="Apprill A."/>
            <person name="Voolstra C.R."/>
        </authorList>
    </citation>
    <scope>NUCLEOTIDE SEQUENCE [LARGE SCALE GENOMIC DNA]</scope>
    <source>
        <strain evidence="1 2">LMG 24815</strain>
    </source>
</reference>
<evidence type="ECO:0000313" key="1">
    <source>
        <dbReference type="EMBL" id="KEQ12019.1"/>
    </source>
</evidence>
<dbReference type="EMBL" id="JOKG01000005">
    <property type="protein sequence ID" value="KEQ12019.1"/>
    <property type="molecule type" value="Genomic_DNA"/>
</dbReference>
<dbReference type="AlphaFoldDB" id="A0A081N0P6"/>
<sequence>MSEELHLNIQDLHDLLEGQPVDDCTAGSLKQITDEIQLALAQAEGEIPLQEYNEQLEQEAIRFSEAHPAISQAIRQVITTLSSIGI</sequence>